<keyword evidence="2" id="KW-0902">Two-component regulatory system</keyword>
<dbReference type="AlphaFoldDB" id="A0A9D1SPS3"/>
<dbReference type="InterPro" id="IPR001789">
    <property type="entry name" value="Sig_transdc_resp-reg_receiver"/>
</dbReference>
<dbReference type="InterPro" id="IPR016032">
    <property type="entry name" value="Sig_transdc_resp-reg_C-effctor"/>
</dbReference>
<feature type="modified residue" description="4-aspartylphosphate" evidence="6">
    <location>
        <position position="51"/>
    </location>
</feature>
<dbReference type="EMBL" id="DVOC01000047">
    <property type="protein sequence ID" value="HIU90910.1"/>
    <property type="molecule type" value="Genomic_DNA"/>
</dbReference>
<evidence type="ECO:0000259" key="8">
    <source>
        <dbReference type="PROSITE" id="PS50110"/>
    </source>
</evidence>
<keyword evidence="4 7" id="KW-0238">DNA-binding</keyword>
<evidence type="ECO:0000256" key="7">
    <source>
        <dbReference type="PROSITE-ProRule" id="PRU01091"/>
    </source>
</evidence>
<evidence type="ECO:0000256" key="6">
    <source>
        <dbReference type="PROSITE-ProRule" id="PRU00169"/>
    </source>
</evidence>
<evidence type="ECO:0000313" key="10">
    <source>
        <dbReference type="EMBL" id="HIU90910.1"/>
    </source>
</evidence>
<dbReference type="InterPro" id="IPR036388">
    <property type="entry name" value="WH-like_DNA-bd_sf"/>
</dbReference>
<dbReference type="InterPro" id="IPR011006">
    <property type="entry name" value="CheY-like_superfamily"/>
</dbReference>
<dbReference type="GO" id="GO:0006355">
    <property type="term" value="P:regulation of DNA-templated transcription"/>
    <property type="evidence" value="ECO:0007669"/>
    <property type="project" value="InterPro"/>
</dbReference>
<dbReference type="InterPro" id="IPR001867">
    <property type="entry name" value="OmpR/PhoB-type_DNA-bd"/>
</dbReference>
<dbReference type="FunFam" id="3.40.50.2300:FF:000001">
    <property type="entry name" value="DNA-binding response regulator PhoB"/>
    <property type="match status" value="1"/>
</dbReference>
<dbReference type="SMART" id="SM00448">
    <property type="entry name" value="REC"/>
    <property type="match status" value="1"/>
</dbReference>
<evidence type="ECO:0000256" key="1">
    <source>
        <dbReference type="ARBA" id="ARBA00022553"/>
    </source>
</evidence>
<dbReference type="GO" id="GO:0000976">
    <property type="term" value="F:transcription cis-regulatory region binding"/>
    <property type="evidence" value="ECO:0007669"/>
    <property type="project" value="TreeGrafter"/>
</dbReference>
<feature type="domain" description="Response regulatory" evidence="8">
    <location>
        <begin position="2"/>
        <end position="116"/>
    </location>
</feature>
<evidence type="ECO:0000256" key="3">
    <source>
        <dbReference type="ARBA" id="ARBA00023015"/>
    </source>
</evidence>
<organism evidence="10 11">
    <name type="scientific">Candidatus Fimimonas merdipullorum</name>
    <dbReference type="NCBI Taxonomy" id="2840822"/>
    <lineage>
        <taxon>Bacteria</taxon>
        <taxon>Pseudomonadati</taxon>
        <taxon>Myxococcota</taxon>
        <taxon>Myxococcia</taxon>
        <taxon>Myxococcales</taxon>
        <taxon>Cystobacterineae</taxon>
        <taxon>Myxococcaceae</taxon>
        <taxon>Myxococcaceae incertae sedis</taxon>
        <taxon>Candidatus Fimimonas</taxon>
    </lineage>
</organism>
<dbReference type="PROSITE" id="PS50110">
    <property type="entry name" value="RESPONSE_REGULATORY"/>
    <property type="match status" value="1"/>
</dbReference>
<dbReference type="Gene3D" id="3.40.50.2300">
    <property type="match status" value="1"/>
</dbReference>
<dbReference type="PANTHER" id="PTHR48111">
    <property type="entry name" value="REGULATOR OF RPOS"/>
    <property type="match status" value="1"/>
</dbReference>
<gene>
    <name evidence="10" type="ORF">IAC72_02705</name>
</gene>
<keyword evidence="1 6" id="KW-0597">Phosphoprotein</keyword>
<keyword evidence="3" id="KW-0805">Transcription regulation</keyword>
<dbReference type="PROSITE" id="PS51755">
    <property type="entry name" value="OMPR_PHOB"/>
    <property type="match status" value="1"/>
</dbReference>
<dbReference type="Pfam" id="PF00486">
    <property type="entry name" value="Trans_reg_C"/>
    <property type="match status" value="1"/>
</dbReference>
<comment type="caution">
    <text evidence="10">The sequence shown here is derived from an EMBL/GenBank/DDBJ whole genome shotgun (WGS) entry which is preliminary data.</text>
</comment>
<reference evidence="10" key="1">
    <citation type="submission" date="2020-10" db="EMBL/GenBank/DDBJ databases">
        <authorList>
            <person name="Gilroy R."/>
        </authorList>
    </citation>
    <scope>NUCLEOTIDE SEQUENCE</scope>
    <source>
        <strain evidence="10">ChiHjej12B11-7776</strain>
    </source>
</reference>
<dbReference type="PANTHER" id="PTHR48111:SF22">
    <property type="entry name" value="REGULATOR OF RPOS"/>
    <property type="match status" value="1"/>
</dbReference>
<dbReference type="SUPFAM" id="SSF46894">
    <property type="entry name" value="C-terminal effector domain of the bipartite response regulators"/>
    <property type="match status" value="1"/>
</dbReference>
<feature type="DNA-binding region" description="OmpR/PhoB-type" evidence="7">
    <location>
        <begin position="124"/>
        <end position="222"/>
    </location>
</feature>
<dbReference type="GO" id="GO:0000156">
    <property type="term" value="F:phosphorelay response regulator activity"/>
    <property type="evidence" value="ECO:0007669"/>
    <property type="project" value="TreeGrafter"/>
</dbReference>
<evidence type="ECO:0000313" key="11">
    <source>
        <dbReference type="Proteomes" id="UP000886852"/>
    </source>
</evidence>
<dbReference type="Gene3D" id="1.10.10.10">
    <property type="entry name" value="Winged helix-like DNA-binding domain superfamily/Winged helix DNA-binding domain"/>
    <property type="match status" value="1"/>
</dbReference>
<sequence length="224" mass="25092">MKVLVVDDEVKLADVVAELLRRNKYVVDVVYDGEDGYFYASKGDYDVVVLDVMLPGMDGFEVVQKLRREKCNVPVLMLTAKDEVSSRVKGLDCGADDYLTKPFASEELLARVRALARRQSEIVYDCLSYCGTTLNTANYTLSCGGKSVSLGAKEYEIMRLLFSNPTQVISKDSIISKVWGLDSDITDNNVEAYMSFLRKKLNFIGSKLTISTKRLLGYFLESHS</sequence>
<dbReference type="GO" id="GO:0005829">
    <property type="term" value="C:cytosol"/>
    <property type="evidence" value="ECO:0007669"/>
    <property type="project" value="TreeGrafter"/>
</dbReference>
<feature type="domain" description="OmpR/PhoB-type" evidence="9">
    <location>
        <begin position="124"/>
        <end position="222"/>
    </location>
</feature>
<dbReference type="Pfam" id="PF00072">
    <property type="entry name" value="Response_reg"/>
    <property type="match status" value="1"/>
</dbReference>
<proteinExistence type="predicted"/>
<dbReference type="SUPFAM" id="SSF52172">
    <property type="entry name" value="CheY-like"/>
    <property type="match status" value="1"/>
</dbReference>
<dbReference type="GO" id="GO:0032993">
    <property type="term" value="C:protein-DNA complex"/>
    <property type="evidence" value="ECO:0007669"/>
    <property type="project" value="TreeGrafter"/>
</dbReference>
<dbReference type="SMART" id="SM00862">
    <property type="entry name" value="Trans_reg_C"/>
    <property type="match status" value="1"/>
</dbReference>
<accession>A0A9D1SPS3</accession>
<dbReference type="Proteomes" id="UP000886852">
    <property type="component" value="Unassembled WGS sequence"/>
</dbReference>
<protein>
    <submittedName>
        <fullName evidence="10">Response regulator transcription factor</fullName>
    </submittedName>
</protein>
<reference evidence="10" key="2">
    <citation type="journal article" date="2021" name="PeerJ">
        <title>Extensive microbial diversity within the chicken gut microbiome revealed by metagenomics and culture.</title>
        <authorList>
            <person name="Gilroy R."/>
            <person name="Ravi A."/>
            <person name="Getino M."/>
            <person name="Pursley I."/>
            <person name="Horton D.L."/>
            <person name="Alikhan N.F."/>
            <person name="Baker D."/>
            <person name="Gharbi K."/>
            <person name="Hall N."/>
            <person name="Watson M."/>
            <person name="Adriaenssens E.M."/>
            <person name="Foster-Nyarko E."/>
            <person name="Jarju S."/>
            <person name="Secka A."/>
            <person name="Antonio M."/>
            <person name="Oren A."/>
            <person name="Chaudhuri R.R."/>
            <person name="La Ragione R."/>
            <person name="Hildebrand F."/>
            <person name="Pallen M.J."/>
        </authorList>
    </citation>
    <scope>NUCLEOTIDE SEQUENCE</scope>
    <source>
        <strain evidence="10">ChiHjej12B11-7776</strain>
    </source>
</reference>
<evidence type="ECO:0000256" key="5">
    <source>
        <dbReference type="ARBA" id="ARBA00023163"/>
    </source>
</evidence>
<evidence type="ECO:0000256" key="4">
    <source>
        <dbReference type="ARBA" id="ARBA00023125"/>
    </source>
</evidence>
<name>A0A9D1SPS3_9BACT</name>
<evidence type="ECO:0000256" key="2">
    <source>
        <dbReference type="ARBA" id="ARBA00023012"/>
    </source>
</evidence>
<dbReference type="CDD" id="cd17625">
    <property type="entry name" value="REC_OmpR_DrrD-like"/>
    <property type="match status" value="1"/>
</dbReference>
<dbReference type="CDD" id="cd00383">
    <property type="entry name" value="trans_reg_C"/>
    <property type="match status" value="1"/>
</dbReference>
<dbReference type="InterPro" id="IPR039420">
    <property type="entry name" value="WalR-like"/>
</dbReference>
<keyword evidence="5" id="KW-0804">Transcription</keyword>
<evidence type="ECO:0000259" key="9">
    <source>
        <dbReference type="PROSITE" id="PS51755"/>
    </source>
</evidence>